<evidence type="ECO:0000256" key="2">
    <source>
        <dbReference type="SAM" id="MobiDB-lite"/>
    </source>
</evidence>
<dbReference type="Gene3D" id="1.10.10.60">
    <property type="entry name" value="Homeodomain-like"/>
    <property type="match status" value="1"/>
</dbReference>
<name>A0AAN9DBX3_9TELE</name>
<dbReference type="Pfam" id="PF13837">
    <property type="entry name" value="Myb_DNA-bind_4"/>
    <property type="match status" value="1"/>
</dbReference>
<keyword evidence="1" id="KW-0175">Coiled coil</keyword>
<comment type="caution">
    <text evidence="4">The sequence shown here is derived from an EMBL/GenBank/DDBJ whole genome shotgun (WGS) entry which is preliminary data.</text>
</comment>
<dbReference type="AlphaFoldDB" id="A0AAN9DBX3"/>
<accession>A0AAN9DBX3</accession>
<gene>
    <name evidence="4" type="ORF">R3I93_004743</name>
</gene>
<evidence type="ECO:0000259" key="3">
    <source>
        <dbReference type="Pfam" id="PF13837"/>
    </source>
</evidence>
<organism evidence="4 5">
    <name type="scientific">Phoxinus phoxinus</name>
    <name type="common">Eurasian minnow</name>
    <dbReference type="NCBI Taxonomy" id="58324"/>
    <lineage>
        <taxon>Eukaryota</taxon>
        <taxon>Metazoa</taxon>
        <taxon>Chordata</taxon>
        <taxon>Craniata</taxon>
        <taxon>Vertebrata</taxon>
        <taxon>Euteleostomi</taxon>
        <taxon>Actinopterygii</taxon>
        <taxon>Neopterygii</taxon>
        <taxon>Teleostei</taxon>
        <taxon>Ostariophysi</taxon>
        <taxon>Cypriniformes</taxon>
        <taxon>Leuciscidae</taxon>
        <taxon>Phoxininae</taxon>
        <taxon>Phoxinus</taxon>
    </lineage>
</organism>
<keyword evidence="5" id="KW-1185">Reference proteome</keyword>
<reference evidence="4 5" key="1">
    <citation type="submission" date="2024-02" db="EMBL/GenBank/DDBJ databases">
        <title>Chromosome-level genome assembly of the Eurasian Minnow (Phoxinus phoxinus).</title>
        <authorList>
            <person name="Oriowo T.O."/>
            <person name="Martin S."/>
            <person name="Stange M."/>
            <person name="Chrysostomakis Y."/>
            <person name="Brown T."/>
            <person name="Winkler S."/>
            <person name="Kukowka S."/>
            <person name="Myers E.W."/>
            <person name="Bohne A."/>
        </authorList>
    </citation>
    <scope>NUCLEOTIDE SEQUENCE [LARGE SCALE GENOMIC DNA]</scope>
    <source>
        <strain evidence="4">ZFMK-TIS-60720</strain>
        <tissue evidence="4">Whole Organism</tissue>
    </source>
</reference>
<dbReference type="InterPro" id="IPR044822">
    <property type="entry name" value="Myb_DNA-bind_4"/>
</dbReference>
<feature type="compositionally biased region" description="Low complexity" evidence="2">
    <location>
        <begin position="157"/>
        <end position="176"/>
    </location>
</feature>
<dbReference type="PANTHER" id="PTHR47595:SF1">
    <property type="entry name" value="MYB_SANT-LIKE DNA-BINDING DOMAIN-CONTAINING PROTEIN"/>
    <property type="match status" value="1"/>
</dbReference>
<feature type="domain" description="Myb/SANT-like DNA-binding" evidence="3">
    <location>
        <begin position="6"/>
        <end position="96"/>
    </location>
</feature>
<proteinExistence type="predicted"/>
<dbReference type="Proteomes" id="UP001364617">
    <property type="component" value="Unassembled WGS sequence"/>
</dbReference>
<sequence length="241" mass="27136">METKAKQWSVEETNCLLAVWSSAEVQKKIEGASRTKPVFEQIQREMAAAGFNRTIEQINNKLKKLKKDYRDQKKELGRSGNGRPRCRNPHFEVLDSVLGDRPACQITGALNSATAMFETMMDETPLQGIANSFTDSELLGIDDSESDRELPLPLHCSSPVPSCSSAAESSSSASSSQQTRKGKRKRDMNGELLEYFERSDERFLLHCKDMNDTLMKKMDADSTAMLGLMERMVMVMERQSH</sequence>
<feature type="region of interest" description="Disordered" evidence="2">
    <location>
        <begin position="157"/>
        <end position="187"/>
    </location>
</feature>
<evidence type="ECO:0000313" key="4">
    <source>
        <dbReference type="EMBL" id="KAK7168522.1"/>
    </source>
</evidence>
<dbReference type="EMBL" id="JAYKXH010000005">
    <property type="protein sequence ID" value="KAK7168522.1"/>
    <property type="molecule type" value="Genomic_DNA"/>
</dbReference>
<protein>
    <recommendedName>
        <fullName evidence="3">Myb/SANT-like DNA-binding domain-containing protein</fullName>
    </recommendedName>
</protein>
<evidence type="ECO:0000256" key="1">
    <source>
        <dbReference type="SAM" id="Coils"/>
    </source>
</evidence>
<evidence type="ECO:0000313" key="5">
    <source>
        <dbReference type="Proteomes" id="UP001364617"/>
    </source>
</evidence>
<feature type="coiled-coil region" evidence="1">
    <location>
        <begin position="48"/>
        <end position="79"/>
    </location>
</feature>
<dbReference type="PANTHER" id="PTHR47595">
    <property type="entry name" value="HEAT SHOCK 70 KDA PROTEIN 14"/>
    <property type="match status" value="1"/>
</dbReference>